<keyword evidence="1" id="KW-0808">Transferase</keyword>
<proteinExistence type="predicted"/>
<dbReference type="SUPFAM" id="SSF55729">
    <property type="entry name" value="Acyl-CoA N-acyltransferases (Nat)"/>
    <property type="match status" value="2"/>
</dbReference>
<evidence type="ECO:0000256" key="1">
    <source>
        <dbReference type="ARBA" id="ARBA00022679"/>
    </source>
</evidence>
<name>A0A8J3F1M9_9BACI</name>
<dbReference type="RefSeq" id="WP_087998217.1">
    <property type="nucleotide sequence ID" value="NZ_BMHB01000001.1"/>
</dbReference>
<keyword evidence="2" id="KW-0012">Acyltransferase</keyword>
<sequence>MLSKDQLLHIKELQEACESYDQIKLKLNWDMLRNRNSDVKEDFFYYDKNLLVGFLGKYYFGSKVEICGMVHPKYRRKGIFTTLLREGLESSSNATSILLNAPAASMTAQEFIKTQKCDYSFSEYQMVWQDQGVQSFEPIIKLSHATQEDFELISRIDVESFGFEEKDAQTYNVRVLNEPNRKCYIIEVNNEKIGKLSVQREHQESWIYGFAILPKYQGFGYGKNTLLQIIEKESKTGNKIHLEVALENKNAKKLYTSCGFQQYDTQDYYQYK</sequence>
<dbReference type="Gene3D" id="3.40.630.30">
    <property type="match status" value="2"/>
</dbReference>
<evidence type="ECO:0000259" key="3">
    <source>
        <dbReference type="PROSITE" id="PS51186"/>
    </source>
</evidence>
<dbReference type="EMBL" id="BMHB01000001">
    <property type="protein sequence ID" value="GGI13521.1"/>
    <property type="molecule type" value="Genomic_DNA"/>
</dbReference>
<dbReference type="PANTHER" id="PTHR43420">
    <property type="entry name" value="ACETYLTRANSFERASE"/>
    <property type="match status" value="1"/>
</dbReference>
<keyword evidence="5" id="KW-1185">Reference proteome</keyword>
<dbReference type="AlphaFoldDB" id="A0A8J3F1M9"/>
<dbReference type="InterPro" id="IPR016181">
    <property type="entry name" value="Acyl_CoA_acyltransferase"/>
</dbReference>
<evidence type="ECO:0000313" key="5">
    <source>
        <dbReference type="Proteomes" id="UP000626244"/>
    </source>
</evidence>
<dbReference type="Proteomes" id="UP000626244">
    <property type="component" value="Unassembled WGS sequence"/>
</dbReference>
<reference evidence="5" key="1">
    <citation type="journal article" date="2019" name="Int. J. Syst. Evol. Microbiol.">
        <title>The Global Catalogue of Microorganisms (GCM) 10K type strain sequencing project: providing services to taxonomists for standard genome sequencing and annotation.</title>
        <authorList>
            <consortium name="The Broad Institute Genomics Platform"/>
            <consortium name="The Broad Institute Genome Sequencing Center for Infectious Disease"/>
            <person name="Wu L."/>
            <person name="Ma J."/>
        </authorList>
    </citation>
    <scope>NUCLEOTIDE SEQUENCE [LARGE SCALE GENOMIC DNA]</scope>
    <source>
        <strain evidence="5">CGMCC 1.14993</strain>
    </source>
</reference>
<comment type="caution">
    <text evidence="4">The sequence shown here is derived from an EMBL/GenBank/DDBJ whole genome shotgun (WGS) entry which is preliminary data.</text>
</comment>
<dbReference type="InterPro" id="IPR050680">
    <property type="entry name" value="YpeA/RimI_acetyltransf"/>
</dbReference>
<dbReference type="InterPro" id="IPR000182">
    <property type="entry name" value="GNAT_dom"/>
</dbReference>
<evidence type="ECO:0000313" key="4">
    <source>
        <dbReference type="EMBL" id="GGI13521.1"/>
    </source>
</evidence>
<protein>
    <submittedName>
        <fullName evidence="4">GNAT family N-acetyltransferase</fullName>
    </submittedName>
</protein>
<dbReference type="CDD" id="cd04301">
    <property type="entry name" value="NAT_SF"/>
    <property type="match status" value="2"/>
</dbReference>
<organism evidence="4 5">
    <name type="scientific">Gottfriedia solisilvae</name>
    <dbReference type="NCBI Taxonomy" id="1516104"/>
    <lineage>
        <taxon>Bacteria</taxon>
        <taxon>Bacillati</taxon>
        <taxon>Bacillota</taxon>
        <taxon>Bacilli</taxon>
        <taxon>Bacillales</taxon>
        <taxon>Bacillaceae</taxon>
        <taxon>Gottfriedia</taxon>
    </lineage>
</organism>
<gene>
    <name evidence="4" type="ORF">GCM10007380_18330</name>
</gene>
<dbReference type="Pfam" id="PF00583">
    <property type="entry name" value="Acetyltransf_1"/>
    <property type="match status" value="1"/>
</dbReference>
<dbReference type="PROSITE" id="PS51186">
    <property type="entry name" value="GNAT"/>
    <property type="match status" value="1"/>
</dbReference>
<evidence type="ECO:0000256" key="2">
    <source>
        <dbReference type="ARBA" id="ARBA00023315"/>
    </source>
</evidence>
<dbReference type="GO" id="GO:0016747">
    <property type="term" value="F:acyltransferase activity, transferring groups other than amino-acyl groups"/>
    <property type="evidence" value="ECO:0007669"/>
    <property type="project" value="InterPro"/>
</dbReference>
<feature type="domain" description="N-acetyltransferase" evidence="3">
    <location>
        <begin position="140"/>
        <end position="272"/>
    </location>
</feature>
<accession>A0A8J3F1M9</accession>